<evidence type="ECO:0000259" key="6">
    <source>
        <dbReference type="PROSITE" id="PS50006"/>
    </source>
</evidence>
<protein>
    <recommendedName>
        <fullName evidence="10">Cell division protein FtsK</fullName>
    </recommendedName>
</protein>
<accession>A0A0A0J519</accession>
<dbReference type="SUPFAM" id="SSF49879">
    <property type="entry name" value="SMAD/FHA domain"/>
    <property type="match status" value="1"/>
</dbReference>
<dbReference type="InterPro" id="IPR000253">
    <property type="entry name" value="FHA_dom"/>
</dbReference>
<keyword evidence="2 4" id="KW-0547">Nucleotide-binding</keyword>
<evidence type="ECO:0000313" key="9">
    <source>
        <dbReference type="Proteomes" id="UP000030002"/>
    </source>
</evidence>
<dbReference type="Gene3D" id="3.40.50.300">
    <property type="entry name" value="P-loop containing nucleotide triphosphate hydrolases"/>
    <property type="match status" value="4"/>
</dbReference>
<reference evidence="8 9" key="1">
    <citation type="submission" date="2013-08" db="EMBL/GenBank/DDBJ databases">
        <title>The genome sequence of Knoellia sinensis.</title>
        <authorList>
            <person name="Zhu W."/>
            <person name="Wang G."/>
        </authorList>
    </citation>
    <scope>NUCLEOTIDE SEQUENCE [LARGE SCALE GENOMIC DNA]</scope>
    <source>
        <strain evidence="8 9">KCTC 19936</strain>
    </source>
</reference>
<evidence type="ECO:0000256" key="2">
    <source>
        <dbReference type="ARBA" id="ARBA00022741"/>
    </source>
</evidence>
<dbReference type="SUPFAM" id="SSF52540">
    <property type="entry name" value="P-loop containing nucleoside triphosphate hydrolases"/>
    <property type="match status" value="3"/>
</dbReference>
<feature type="binding site" evidence="4">
    <location>
        <begin position="681"/>
        <end position="688"/>
    </location>
    <ligand>
        <name>ATP</name>
        <dbReference type="ChEBI" id="CHEBI:30616"/>
    </ligand>
</feature>
<evidence type="ECO:0000256" key="1">
    <source>
        <dbReference type="ARBA" id="ARBA00022553"/>
    </source>
</evidence>
<evidence type="ECO:0008006" key="10">
    <source>
        <dbReference type="Google" id="ProtNLM"/>
    </source>
</evidence>
<name>A0A0A0J519_9MICO</name>
<dbReference type="Proteomes" id="UP000030002">
    <property type="component" value="Unassembled WGS sequence"/>
</dbReference>
<feature type="region of interest" description="Disordered" evidence="5">
    <location>
        <begin position="113"/>
        <end position="134"/>
    </location>
</feature>
<feature type="domain" description="FtsK" evidence="7">
    <location>
        <begin position="663"/>
        <end position="849"/>
    </location>
</feature>
<evidence type="ECO:0000313" key="8">
    <source>
        <dbReference type="EMBL" id="KGN32313.1"/>
    </source>
</evidence>
<dbReference type="EMBL" id="AVPJ01000007">
    <property type="protein sequence ID" value="KGN32313.1"/>
    <property type="molecule type" value="Genomic_DNA"/>
</dbReference>
<keyword evidence="9" id="KW-1185">Reference proteome</keyword>
<dbReference type="Pfam" id="PF01580">
    <property type="entry name" value="FtsK_SpoIIIE"/>
    <property type="match status" value="2"/>
</dbReference>
<organism evidence="8 9">
    <name type="scientific">Knoellia sinensis KCTC 19936</name>
    <dbReference type="NCBI Taxonomy" id="1385520"/>
    <lineage>
        <taxon>Bacteria</taxon>
        <taxon>Bacillati</taxon>
        <taxon>Actinomycetota</taxon>
        <taxon>Actinomycetes</taxon>
        <taxon>Micrococcales</taxon>
        <taxon>Intrasporangiaceae</taxon>
        <taxon>Knoellia</taxon>
    </lineage>
</organism>
<evidence type="ECO:0000256" key="4">
    <source>
        <dbReference type="PROSITE-ProRule" id="PRU00289"/>
    </source>
</evidence>
<dbReference type="PANTHER" id="PTHR22683:SF1">
    <property type="entry name" value="TYPE VII SECRETION SYSTEM PROTEIN ESSC"/>
    <property type="match status" value="1"/>
</dbReference>
<dbReference type="Pfam" id="PF00498">
    <property type="entry name" value="FHA"/>
    <property type="match status" value="1"/>
</dbReference>
<dbReference type="InterPro" id="IPR003593">
    <property type="entry name" value="AAA+_ATPase"/>
</dbReference>
<dbReference type="CDD" id="cd01127">
    <property type="entry name" value="TrwB_TraG_TraD_VirD4"/>
    <property type="match status" value="1"/>
</dbReference>
<dbReference type="eggNOG" id="COG1674">
    <property type="taxonomic scope" value="Bacteria"/>
</dbReference>
<dbReference type="SMART" id="SM00382">
    <property type="entry name" value="AAA"/>
    <property type="match status" value="3"/>
</dbReference>
<evidence type="ECO:0000259" key="7">
    <source>
        <dbReference type="PROSITE" id="PS50901"/>
    </source>
</evidence>
<keyword evidence="3 4" id="KW-0067">ATP-binding</keyword>
<sequence length="1436" mass="149158">MRLPDRRVDPVEKSAAGSPIFPTVLDMPSPPSAPAASPTLSFDVTVRAARRRDESIDVRITAPAGSTVADVLPLLADITGTVPARIACRGVGVAPDALLGMPPLVHGATLVLDDASTPSTSPTPPTSPSRTSSAPMDLVVVAGPDAGRRVPIPRDGIVVGRSAGLGLSLADVRLSRGHARITPADNGIHVVDLGSTNGTRCGEMVLRDGASAHLDGSEAISIGGSMLRVMRSLGTTSPTASQGDGHVAVNRSPRPRPPELTVAVSAPTPPTPPHAGRIPWVAAALPLPFAGVLAAFFGPQMLAFALLSPLMLVGNVLGDRWGRRRDYARELAAHDDELAQRESEFATLRRLERDQRWADVPDPAAVLTTALGPGTRLWERRSNAADVGRVRLGVGELPSRVGWAPAGGGPVQHTLLADLPVEVDLRAVGGLGIAGPRDEVDGIVRHVLGQVAVLHSPRDVHIIVQAEGPGHALSWAKWLPHTTAYGERATCLDALRHLVATREGDGERGRQATHPAVLFVLPDAGADLGAGELADLLERGHALGVWSVVGAPTAASLPASCRAVVGVGQGAADGTSRLDVDGAAPVPSFRPDVVGSWWGERVGRALAPLVDGSGRGDTVPDSVDLLDLLPGLTDGVTISPTAVARQWRAGNGAPRARLGRLAGDDWVVDLAADGPHLLVGGTTGSGKSELLRTLVTSLALHSSPADMTFVLVDYKGGSAFGECADLPHTVGLVTNLDEGLARRALVSLTAEIHRREALLAASGARDFDDHRRRAGGLPRLVIVIDEFRLLAEELPDFVDGVVSLAAVGRSLGVHLVLATQRPAGAITADIQANVNLRIAMRVRDVADSTDVIGAPNAARLPVDRPGRGIACGGDGELVEFQAARVGAGSATATARLAVLGADGRPLVVPGEEPRGGGSTDGGLDAEPTGLAALASAARTAAGHERVPTPHRPWLPPLADELSAADVGPDALGLLDDPSRQRQAPFTHGADGHWLIAGGPRSGRTSALRTILAAHVSDPACPDHVYVIDTTGELADLESLPHVGAVVRGHDASRLRRLLDRLQARSTRGFSAPGTPVLLLVDGWDRLASDSEVAVDGIRDAVLDLLRSGESGLRAVITGDRSVLSSRLTAIATETFLLPLADPADATYAGLSRRDLPSSRVPGRALWLRDRVEVQFALRDPGAEAAPRGTSLGEPFRLPQLPDLIDHADLLARADGPDLWAGPGPVPFGLSAETGSVAAWDPEQHGRRMLVLGHARSGRSTTLATLARSLLMSRRPVAVIERRGGRIGASAEVDPGEIGPSGLLVIVDPWDAESLIAAKRAHPDLAVLVDDADAIDGTPVEPVLTEIVSLVDRDGGLVVAVGTPMAAVTQFRGLLHAVARAQAGILLAPRTPSDGEALGIRAPRGLASVPGRALLVSGRHQTEVQVARSRSRLQAAA</sequence>
<dbReference type="PROSITE" id="PS50006">
    <property type="entry name" value="FHA_DOMAIN"/>
    <property type="match status" value="1"/>
</dbReference>
<evidence type="ECO:0000256" key="3">
    <source>
        <dbReference type="ARBA" id="ARBA00022840"/>
    </source>
</evidence>
<dbReference type="STRING" id="1385520.N802_18285"/>
<keyword evidence="1" id="KW-0597">Phosphoprotein</keyword>
<dbReference type="InterPro" id="IPR002543">
    <property type="entry name" value="FtsK_dom"/>
</dbReference>
<dbReference type="GO" id="GO:0005524">
    <property type="term" value="F:ATP binding"/>
    <property type="evidence" value="ECO:0007669"/>
    <property type="project" value="UniProtKB-UniRule"/>
</dbReference>
<dbReference type="InterPro" id="IPR008984">
    <property type="entry name" value="SMAD_FHA_dom_sf"/>
</dbReference>
<proteinExistence type="predicted"/>
<dbReference type="InterPro" id="IPR027417">
    <property type="entry name" value="P-loop_NTPase"/>
</dbReference>
<feature type="region of interest" description="Disordered" evidence="5">
    <location>
        <begin position="235"/>
        <end position="257"/>
    </location>
</feature>
<dbReference type="GO" id="GO:0003677">
    <property type="term" value="F:DNA binding"/>
    <property type="evidence" value="ECO:0007669"/>
    <property type="project" value="InterPro"/>
</dbReference>
<feature type="domain" description="FHA" evidence="6">
    <location>
        <begin position="157"/>
        <end position="206"/>
    </location>
</feature>
<comment type="caution">
    <text evidence="8">The sequence shown here is derived from an EMBL/GenBank/DDBJ whole genome shotgun (WGS) entry which is preliminary data.</text>
</comment>
<dbReference type="PANTHER" id="PTHR22683">
    <property type="entry name" value="SPORULATION PROTEIN RELATED"/>
    <property type="match status" value="1"/>
</dbReference>
<dbReference type="PROSITE" id="PS50901">
    <property type="entry name" value="FTSK"/>
    <property type="match status" value="1"/>
</dbReference>
<evidence type="ECO:0000256" key="5">
    <source>
        <dbReference type="SAM" id="MobiDB-lite"/>
    </source>
</evidence>
<dbReference type="CDD" id="cd00060">
    <property type="entry name" value="FHA"/>
    <property type="match status" value="1"/>
</dbReference>
<dbReference type="InterPro" id="IPR050206">
    <property type="entry name" value="FtsK/SpoIIIE/SftA"/>
</dbReference>
<dbReference type="Gene3D" id="2.60.200.20">
    <property type="match status" value="1"/>
</dbReference>
<gene>
    <name evidence="8" type="ORF">N802_18285</name>
</gene>